<evidence type="ECO:0000259" key="2">
    <source>
        <dbReference type="Pfam" id="PF01693"/>
    </source>
</evidence>
<organism evidence="3 4">
    <name type="scientific">Schizophyllum amplum</name>
    <dbReference type="NCBI Taxonomy" id="97359"/>
    <lineage>
        <taxon>Eukaryota</taxon>
        <taxon>Fungi</taxon>
        <taxon>Dikarya</taxon>
        <taxon>Basidiomycota</taxon>
        <taxon>Agaricomycotina</taxon>
        <taxon>Agaricomycetes</taxon>
        <taxon>Agaricomycetidae</taxon>
        <taxon>Agaricales</taxon>
        <taxon>Schizophyllaceae</taxon>
        <taxon>Schizophyllum</taxon>
    </lineage>
</organism>
<dbReference type="AlphaFoldDB" id="A0A550BRQ8"/>
<accession>A0A550BRQ8</accession>
<keyword evidence="4" id="KW-1185">Reference proteome</keyword>
<dbReference type="Proteomes" id="UP000320762">
    <property type="component" value="Unassembled WGS sequence"/>
</dbReference>
<proteinExistence type="predicted"/>
<feature type="compositionally biased region" description="Polar residues" evidence="1">
    <location>
        <begin position="37"/>
        <end position="46"/>
    </location>
</feature>
<reference evidence="3 4" key="1">
    <citation type="journal article" date="2019" name="New Phytol.">
        <title>Comparative genomics reveals unique wood-decay strategies and fruiting body development in the Schizophyllaceae.</title>
        <authorList>
            <person name="Almasi E."/>
            <person name="Sahu N."/>
            <person name="Krizsan K."/>
            <person name="Balint B."/>
            <person name="Kovacs G.M."/>
            <person name="Kiss B."/>
            <person name="Cseklye J."/>
            <person name="Drula E."/>
            <person name="Henrissat B."/>
            <person name="Nagy I."/>
            <person name="Chovatia M."/>
            <person name="Adam C."/>
            <person name="LaButti K."/>
            <person name="Lipzen A."/>
            <person name="Riley R."/>
            <person name="Grigoriev I.V."/>
            <person name="Nagy L.G."/>
        </authorList>
    </citation>
    <scope>NUCLEOTIDE SEQUENCE [LARGE SCALE GENOMIC DNA]</scope>
    <source>
        <strain evidence="3 4">NL-1724</strain>
    </source>
</reference>
<sequence length="213" mass="23088">MTDELTQRLFGLAIADDAAPPSYSTSLPASEPVIASRPSTNIQSRSSTKRSAKHGAYVVFIGKNAGVYRTWKDCFPNVNGVKHNSYQGYPSFAEAGAAFDVARARGLTFSCANTALTVARQTSETRLTSEDLILCLAFLDDDASNAIAPPGHFYYTVFKGSQPGVYRTYLEVVLATTGLAGAVHGSYRAREEAITAFKRELDSGRVYRLNRAL</sequence>
<dbReference type="EMBL" id="VDMD01000232">
    <property type="protein sequence ID" value="TRM55226.1"/>
    <property type="molecule type" value="Genomic_DNA"/>
</dbReference>
<dbReference type="InterPro" id="IPR009027">
    <property type="entry name" value="Ribosomal_bL9/RNase_H1_N"/>
</dbReference>
<evidence type="ECO:0000313" key="4">
    <source>
        <dbReference type="Proteomes" id="UP000320762"/>
    </source>
</evidence>
<evidence type="ECO:0000313" key="3">
    <source>
        <dbReference type="EMBL" id="TRM55226.1"/>
    </source>
</evidence>
<gene>
    <name evidence="3" type="ORF">BD626DRAFT_419743</name>
</gene>
<feature type="region of interest" description="Disordered" evidence="1">
    <location>
        <begin position="22"/>
        <end position="48"/>
    </location>
</feature>
<dbReference type="InterPro" id="IPR037056">
    <property type="entry name" value="RNase_H1_N_sf"/>
</dbReference>
<dbReference type="SUPFAM" id="SSF55658">
    <property type="entry name" value="L9 N-domain-like"/>
    <property type="match status" value="2"/>
</dbReference>
<dbReference type="Gene3D" id="3.40.970.10">
    <property type="entry name" value="Ribonuclease H1, N-terminal domain"/>
    <property type="match status" value="2"/>
</dbReference>
<name>A0A550BRQ8_9AGAR</name>
<comment type="caution">
    <text evidence="3">The sequence shown here is derived from an EMBL/GenBank/DDBJ whole genome shotgun (WGS) entry which is preliminary data.</text>
</comment>
<protein>
    <recommendedName>
        <fullName evidence="2">Ribonuclease H1 N-terminal domain-containing protein</fullName>
    </recommendedName>
</protein>
<feature type="domain" description="Ribonuclease H1 N-terminal" evidence="2">
    <location>
        <begin position="154"/>
        <end position="193"/>
    </location>
</feature>
<evidence type="ECO:0000256" key="1">
    <source>
        <dbReference type="SAM" id="MobiDB-lite"/>
    </source>
</evidence>
<feature type="domain" description="Ribonuclease H1 N-terminal" evidence="2">
    <location>
        <begin position="56"/>
        <end position="97"/>
    </location>
</feature>
<dbReference type="OrthoDB" id="3270804at2759"/>
<dbReference type="InterPro" id="IPR011320">
    <property type="entry name" value="RNase_H1_N"/>
</dbReference>
<dbReference type="Pfam" id="PF01693">
    <property type="entry name" value="Cauli_VI"/>
    <property type="match status" value="2"/>
</dbReference>